<proteinExistence type="predicted"/>
<evidence type="ECO:0000256" key="1">
    <source>
        <dbReference type="SAM" id="MobiDB-lite"/>
    </source>
</evidence>
<dbReference type="InterPro" id="IPR021109">
    <property type="entry name" value="Peptidase_aspartic_dom_sf"/>
</dbReference>
<organism evidence="2">
    <name type="scientific">Tanacetum cinerariifolium</name>
    <name type="common">Dalmatian daisy</name>
    <name type="synonym">Chrysanthemum cinerariifolium</name>
    <dbReference type="NCBI Taxonomy" id="118510"/>
    <lineage>
        <taxon>Eukaryota</taxon>
        <taxon>Viridiplantae</taxon>
        <taxon>Streptophyta</taxon>
        <taxon>Embryophyta</taxon>
        <taxon>Tracheophyta</taxon>
        <taxon>Spermatophyta</taxon>
        <taxon>Magnoliopsida</taxon>
        <taxon>eudicotyledons</taxon>
        <taxon>Gunneridae</taxon>
        <taxon>Pentapetalae</taxon>
        <taxon>asterids</taxon>
        <taxon>campanulids</taxon>
        <taxon>Asterales</taxon>
        <taxon>Asteraceae</taxon>
        <taxon>Asteroideae</taxon>
        <taxon>Anthemideae</taxon>
        <taxon>Anthemidinae</taxon>
        <taxon>Tanacetum</taxon>
    </lineage>
</organism>
<reference evidence="2" key="1">
    <citation type="journal article" date="2019" name="Sci. Rep.">
        <title>Draft genome of Tanacetum cinerariifolium, the natural source of mosquito coil.</title>
        <authorList>
            <person name="Yamashiro T."/>
            <person name="Shiraishi A."/>
            <person name="Satake H."/>
            <person name="Nakayama K."/>
        </authorList>
    </citation>
    <scope>NUCLEOTIDE SEQUENCE</scope>
</reference>
<name>A0A6L2JSV4_TANCI</name>
<accession>A0A6L2JSV4</accession>
<dbReference type="Gene3D" id="2.40.70.10">
    <property type="entry name" value="Acid Proteases"/>
    <property type="match status" value="1"/>
</dbReference>
<feature type="compositionally biased region" description="Low complexity" evidence="1">
    <location>
        <begin position="315"/>
        <end position="325"/>
    </location>
</feature>
<dbReference type="AlphaFoldDB" id="A0A6L2JSV4"/>
<dbReference type="EMBL" id="BKCJ010001211">
    <property type="protein sequence ID" value="GEU39742.1"/>
    <property type="molecule type" value="Genomic_DNA"/>
</dbReference>
<feature type="region of interest" description="Disordered" evidence="1">
    <location>
        <begin position="293"/>
        <end position="338"/>
    </location>
</feature>
<comment type="caution">
    <text evidence="2">The sequence shown here is derived from an EMBL/GenBank/DDBJ whole genome shotgun (WGS) entry which is preliminary data.</text>
</comment>
<gene>
    <name evidence="2" type="ORF">Tci_011720</name>
</gene>
<dbReference type="PANTHER" id="PTHR11439">
    <property type="entry name" value="GAG-POL-RELATED RETROTRANSPOSON"/>
    <property type="match status" value="1"/>
</dbReference>
<protein>
    <submittedName>
        <fullName evidence="2">Uncharacterized mitochondrial protein AtMg00810-like</fullName>
    </submittedName>
</protein>
<evidence type="ECO:0000313" key="2">
    <source>
        <dbReference type="EMBL" id="GEU39742.1"/>
    </source>
</evidence>
<dbReference type="PANTHER" id="PTHR11439:SF463">
    <property type="entry name" value="REVERSE TRANSCRIPTASE TY1_COPIA-TYPE DOMAIN-CONTAINING PROTEIN"/>
    <property type="match status" value="1"/>
</dbReference>
<sequence>MEKCDTVGTPMAAKPKLDADLSVKLVDQTDYRSKIRSLMYLTSSRPDIVQAVYYYACYQARLTEKHLKEVKKIFRYLRGTVNMELWNPKDSRFKLTTFTDADHVRCLDTRKSTSGGIQFMGDKFIVAQVILILSDSSDESVGSSSSRIMFFGNIPTEIPTETHVILPVAREVEVARIASPAGVLDLITYSSSDSDSDSDPLEDLPSPKHVSTVSATSLFLCNDLSKAFDSYSFERTLSPDSHKTAVARWSSKVALHSSSSETLSPTHDLPPAPDGVLKMLTARKRVHPVPTCVPANRRMFRSSPSSLPRKRHRSSSSSSSSYSPPATTTIDDSPARPSCKRCRSSTMSVPLAILAPEALSPTCVDLLLPCKRFRSSSAALSLKASIKGEEEDIDFEIIADIEAYIAAEAAIAEEVRAEIDVGFERDDKAEEEVESSARSTMEIGIDKAIELEITKEIPTPVTNEGDIKTFAIELDVVIQELYDHMVDIPIHRIADVEEEKRRQEVRALSDKREMTRLHERFSMLEGSNTRSFESYEGNGGGNGNGNCMGGGNGDEDPNMNAGGFVPVARECTYQDFLKCQPLIFKRTWGVFGLTRDVNPICNLGDYSKHGQKGYRNTIELPVRNNVVPLRSDTIQLVQNKCSFYGLQSEDPNQHLKDFLILVDSLELDGENRERMRLTTKLRNVILMFQQHHGESISEARTRFKDLLQKVPHYGIDHWLQIQIFYDHVLFHLKCEIDYAAGGKIRSLKHMNALVDQGSDVNIMPLSTYLKLTNKRPAEMDIRLSLASHSYIYPLGLAENVLVEVAEHVHTVDFAVIKFDKDTITLRSEKSKLSFNRIPESLYKDKKGIKNDIEPIALTMIANRLVLEWEEKIKLHQEKEMEFDR</sequence>